<organism evidence="1 2">
    <name type="scientific">Austropuccinia psidii MF-1</name>
    <dbReference type="NCBI Taxonomy" id="1389203"/>
    <lineage>
        <taxon>Eukaryota</taxon>
        <taxon>Fungi</taxon>
        <taxon>Dikarya</taxon>
        <taxon>Basidiomycota</taxon>
        <taxon>Pucciniomycotina</taxon>
        <taxon>Pucciniomycetes</taxon>
        <taxon>Pucciniales</taxon>
        <taxon>Sphaerophragmiaceae</taxon>
        <taxon>Austropuccinia</taxon>
    </lineage>
</organism>
<sequence>MPYFLRRTNVRRSDRMITLLGRGVPDPFSISMVSMLGTSRSFSKRFLGEQQAFMAMKKAFAVNREGVIPTHNANLCGIDASMKWQIALFSSGYRLSREEGELLTKISVWKATEMTRLRQANHSAKFEPLLLSEAKRSAAR</sequence>
<protein>
    <submittedName>
        <fullName evidence="1">Uncharacterized protein</fullName>
    </submittedName>
</protein>
<proteinExistence type="predicted"/>
<name>A0A9Q3CAS6_9BASI</name>
<reference evidence="1" key="1">
    <citation type="submission" date="2021-03" db="EMBL/GenBank/DDBJ databases">
        <title>Draft genome sequence of rust myrtle Austropuccinia psidii MF-1, a brazilian biotype.</title>
        <authorList>
            <person name="Quecine M.C."/>
            <person name="Pachon D.M.R."/>
            <person name="Bonatelli M.L."/>
            <person name="Correr F.H."/>
            <person name="Franceschini L.M."/>
            <person name="Leite T.F."/>
            <person name="Margarido G.R.A."/>
            <person name="Almeida C.A."/>
            <person name="Ferrarezi J.A."/>
            <person name="Labate C.A."/>
        </authorList>
    </citation>
    <scope>NUCLEOTIDE SEQUENCE</scope>
    <source>
        <strain evidence="1">MF-1</strain>
    </source>
</reference>
<evidence type="ECO:0000313" key="1">
    <source>
        <dbReference type="EMBL" id="MBW0481591.1"/>
    </source>
</evidence>
<evidence type="ECO:0000313" key="2">
    <source>
        <dbReference type="Proteomes" id="UP000765509"/>
    </source>
</evidence>
<accession>A0A9Q3CAS6</accession>
<keyword evidence="2" id="KW-1185">Reference proteome</keyword>
<dbReference type="EMBL" id="AVOT02006444">
    <property type="protein sequence ID" value="MBW0481591.1"/>
    <property type="molecule type" value="Genomic_DNA"/>
</dbReference>
<dbReference type="AlphaFoldDB" id="A0A9Q3CAS6"/>
<dbReference type="Proteomes" id="UP000765509">
    <property type="component" value="Unassembled WGS sequence"/>
</dbReference>
<comment type="caution">
    <text evidence="1">The sequence shown here is derived from an EMBL/GenBank/DDBJ whole genome shotgun (WGS) entry which is preliminary data.</text>
</comment>
<gene>
    <name evidence="1" type="ORF">O181_021306</name>
</gene>